<keyword evidence="2" id="KW-1185">Reference proteome</keyword>
<dbReference type="EMBL" id="ML179060">
    <property type="protein sequence ID" value="THV04090.1"/>
    <property type="molecule type" value="Genomic_DNA"/>
</dbReference>
<dbReference type="Proteomes" id="UP000297245">
    <property type="component" value="Unassembled WGS sequence"/>
</dbReference>
<sequence length="92" mass="10493">MYGFRSASKEIKKFQESLKPKSQVHLKQDCSNLRGLVSNLGKFLEEGLPFELPLAVKAEYECGYKGIVMEKAVHKKPVKPELNTEDLYLHVI</sequence>
<reference evidence="1 2" key="1">
    <citation type="journal article" date="2019" name="Nat. Ecol. Evol.">
        <title>Megaphylogeny resolves global patterns of mushroom evolution.</title>
        <authorList>
            <person name="Varga T."/>
            <person name="Krizsan K."/>
            <person name="Foldi C."/>
            <person name="Dima B."/>
            <person name="Sanchez-Garcia M."/>
            <person name="Sanchez-Ramirez S."/>
            <person name="Szollosi G.J."/>
            <person name="Szarkandi J.G."/>
            <person name="Papp V."/>
            <person name="Albert L."/>
            <person name="Andreopoulos W."/>
            <person name="Angelini C."/>
            <person name="Antonin V."/>
            <person name="Barry K.W."/>
            <person name="Bougher N.L."/>
            <person name="Buchanan P."/>
            <person name="Buyck B."/>
            <person name="Bense V."/>
            <person name="Catcheside P."/>
            <person name="Chovatia M."/>
            <person name="Cooper J."/>
            <person name="Damon W."/>
            <person name="Desjardin D."/>
            <person name="Finy P."/>
            <person name="Geml J."/>
            <person name="Haridas S."/>
            <person name="Hughes K."/>
            <person name="Justo A."/>
            <person name="Karasinski D."/>
            <person name="Kautmanova I."/>
            <person name="Kiss B."/>
            <person name="Kocsube S."/>
            <person name="Kotiranta H."/>
            <person name="LaButti K.M."/>
            <person name="Lechner B.E."/>
            <person name="Liimatainen K."/>
            <person name="Lipzen A."/>
            <person name="Lukacs Z."/>
            <person name="Mihaltcheva S."/>
            <person name="Morgado L.N."/>
            <person name="Niskanen T."/>
            <person name="Noordeloos M.E."/>
            <person name="Ohm R.A."/>
            <person name="Ortiz-Santana B."/>
            <person name="Ovrebo C."/>
            <person name="Racz N."/>
            <person name="Riley R."/>
            <person name="Savchenko A."/>
            <person name="Shiryaev A."/>
            <person name="Soop K."/>
            <person name="Spirin V."/>
            <person name="Szebenyi C."/>
            <person name="Tomsovsky M."/>
            <person name="Tulloss R.E."/>
            <person name="Uehling J."/>
            <person name="Grigoriev I.V."/>
            <person name="Vagvolgyi C."/>
            <person name="Papp T."/>
            <person name="Martin F.M."/>
            <person name="Miettinen O."/>
            <person name="Hibbett D.S."/>
            <person name="Nagy L.G."/>
        </authorList>
    </citation>
    <scope>NUCLEOTIDE SEQUENCE [LARGE SCALE GENOMIC DNA]</scope>
    <source>
        <strain evidence="1 2">CBS 962.96</strain>
    </source>
</reference>
<evidence type="ECO:0000313" key="1">
    <source>
        <dbReference type="EMBL" id="THV04090.1"/>
    </source>
</evidence>
<protein>
    <submittedName>
        <fullName evidence="1">Uncharacterized protein</fullName>
    </submittedName>
</protein>
<proteinExistence type="predicted"/>
<dbReference type="AlphaFoldDB" id="A0A4S8MME7"/>
<name>A0A4S8MME7_DENBC</name>
<evidence type="ECO:0000313" key="2">
    <source>
        <dbReference type="Proteomes" id="UP000297245"/>
    </source>
</evidence>
<gene>
    <name evidence="1" type="ORF">K435DRAFT_221071</name>
</gene>
<organism evidence="1 2">
    <name type="scientific">Dendrothele bispora (strain CBS 962.96)</name>
    <dbReference type="NCBI Taxonomy" id="1314807"/>
    <lineage>
        <taxon>Eukaryota</taxon>
        <taxon>Fungi</taxon>
        <taxon>Dikarya</taxon>
        <taxon>Basidiomycota</taxon>
        <taxon>Agaricomycotina</taxon>
        <taxon>Agaricomycetes</taxon>
        <taxon>Agaricomycetidae</taxon>
        <taxon>Agaricales</taxon>
        <taxon>Agaricales incertae sedis</taxon>
        <taxon>Dendrothele</taxon>
    </lineage>
</organism>
<accession>A0A4S8MME7</accession>